<dbReference type="AlphaFoldDB" id="A0A2S1LWS1"/>
<dbReference type="FunFam" id="1.10.10.410:FF:000001">
    <property type="entry name" value="Aspartyl/glutamyl-tRNA(Asn/Gln) amidotransferase subunit B"/>
    <property type="match status" value="1"/>
</dbReference>
<dbReference type="InterPro" id="IPR017958">
    <property type="entry name" value="Gln-tRNA_amidoTrfase_suB_CS"/>
</dbReference>
<dbReference type="NCBIfam" id="NF004012">
    <property type="entry name" value="PRK05477.1-2"/>
    <property type="match status" value="1"/>
</dbReference>
<name>A0A2S1LWS1_9SPIR</name>
<comment type="catalytic activity">
    <reaction evidence="10 11">
        <text>L-glutamyl-tRNA(Gln) + L-glutamine + ATP + H2O = L-glutaminyl-tRNA(Gln) + L-glutamate + ADP + phosphate + H(+)</text>
        <dbReference type="Rhea" id="RHEA:17521"/>
        <dbReference type="Rhea" id="RHEA-COMP:9681"/>
        <dbReference type="Rhea" id="RHEA-COMP:9684"/>
        <dbReference type="ChEBI" id="CHEBI:15377"/>
        <dbReference type="ChEBI" id="CHEBI:15378"/>
        <dbReference type="ChEBI" id="CHEBI:29985"/>
        <dbReference type="ChEBI" id="CHEBI:30616"/>
        <dbReference type="ChEBI" id="CHEBI:43474"/>
        <dbReference type="ChEBI" id="CHEBI:58359"/>
        <dbReference type="ChEBI" id="CHEBI:78520"/>
        <dbReference type="ChEBI" id="CHEBI:78521"/>
        <dbReference type="ChEBI" id="CHEBI:456216"/>
    </reaction>
</comment>
<proteinExistence type="inferred from homology"/>
<dbReference type="InterPro" id="IPR003789">
    <property type="entry name" value="Asn/Gln_tRNA_amidoTrase-B-like"/>
</dbReference>
<comment type="similarity">
    <text evidence="1 11">Belongs to the GatB/GatE family. GatB subfamily.</text>
</comment>
<evidence type="ECO:0000256" key="3">
    <source>
        <dbReference type="ARBA" id="ARBA00016923"/>
    </source>
</evidence>
<dbReference type="PANTHER" id="PTHR11659:SF0">
    <property type="entry name" value="GLUTAMYL-TRNA(GLN) AMIDOTRANSFERASE SUBUNIT B, MITOCHONDRIAL"/>
    <property type="match status" value="1"/>
</dbReference>
<dbReference type="InterPro" id="IPR006075">
    <property type="entry name" value="Asn/Gln-tRNA_Trfase_suB/E_cat"/>
</dbReference>
<dbReference type="GO" id="GO:0050567">
    <property type="term" value="F:glutaminyl-tRNA synthase (glutamine-hydrolyzing) activity"/>
    <property type="evidence" value="ECO:0007669"/>
    <property type="project" value="UniProtKB-UniRule"/>
</dbReference>
<dbReference type="EMBL" id="CP025785">
    <property type="protein sequence ID" value="AWG42726.1"/>
    <property type="molecule type" value="Genomic_DNA"/>
</dbReference>
<evidence type="ECO:0000259" key="12">
    <source>
        <dbReference type="SMART" id="SM00845"/>
    </source>
</evidence>
<dbReference type="Pfam" id="PF02934">
    <property type="entry name" value="GatB_N"/>
    <property type="match status" value="1"/>
</dbReference>
<evidence type="ECO:0000313" key="14">
    <source>
        <dbReference type="Proteomes" id="UP000244655"/>
    </source>
</evidence>
<dbReference type="InterPro" id="IPR014746">
    <property type="entry name" value="Gln_synth/guanido_kin_cat_dom"/>
</dbReference>
<dbReference type="Pfam" id="PF02637">
    <property type="entry name" value="GatB_Yqey"/>
    <property type="match status" value="1"/>
</dbReference>
<dbReference type="Gene3D" id="1.10.10.410">
    <property type="match status" value="1"/>
</dbReference>
<dbReference type="GO" id="GO:0005524">
    <property type="term" value="F:ATP binding"/>
    <property type="evidence" value="ECO:0007669"/>
    <property type="project" value="UniProtKB-KW"/>
</dbReference>
<keyword evidence="5 11" id="KW-0547">Nucleotide-binding</keyword>
<reference evidence="13 14" key="1">
    <citation type="submission" date="2018-01" db="EMBL/GenBank/DDBJ databases">
        <title>Genome sequence of Borrelia tachyglossi.</title>
        <authorList>
            <person name="Gofton A.W."/>
        </authorList>
    </citation>
    <scope>NUCLEOTIDE SEQUENCE [LARGE SCALE GENOMIC DNA]</scope>
    <source>
        <strain evidence="13 14">Bc-F10-1268</strain>
    </source>
</reference>
<keyword evidence="14" id="KW-1185">Reference proteome</keyword>
<dbReference type="InterPro" id="IPR004413">
    <property type="entry name" value="GatB"/>
</dbReference>
<evidence type="ECO:0000256" key="5">
    <source>
        <dbReference type="ARBA" id="ARBA00022741"/>
    </source>
</evidence>
<evidence type="ECO:0000256" key="8">
    <source>
        <dbReference type="ARBA" id="ARBA00024799"/>
    </source>
</evidence>
<comment type="catalytic activity">
    <reaction evidence="9 11">
        <text>L-aspartyl-tRNA(Asn) + L-glutamine + ATP + H2O = L-asparaginyl-tRNA(Asn) + L-glutamate + ADP + phosphate + 2 H(+)</text>
        <dbReference type="Rhea" id="RHEA:14513"/>
        <dbReference type="Rhea" id="RHEA-COMP:9674"/>
        <dbReference type="Rhea" id="RHEA-COMP:9677"/>
        <dbReference type="ChEBI" id="CHEBI:15377"/>
        <dbReference type="ChEBI" id="CHEBI:15378"/>
        <dbReference type="ChEBI" id="CHEBI:29985"/>
        <dbReference type="ChEBI" id="CHEBI:30616"/>
        <dbReference type="ChEBI" id="CHEBI:43474"/>
        <dbReference type="ChEBI" id="CHEBI:58359"/>
        <dbReference type="ChEBI" id="CHEBI:78515"/>
        <dbReference type="ChEBI" id="CHEBI:78516"/>
        <dbReference type="ChEBI" id="CHEBI:456216"/>
    </reaction>
</comment>
<evidence type="ECO:0000256" key="9">
    <source>
        <dbReference type="ARBA" id="ARBA00047380"/>
    </source>
</evidence>
<evidence type="ECO:0000256" key="2">
    <source>
        <dbReference type="ARBA" id="ARBA00011123"/>
    </source>
</evidence>
<keyword evidence="13" id="KW-0808">Transferase</keyword>
<dbReference type="PROSITE" id="PS01234">
    <property type="entry name" value="GATB"/>
    <property type="match status" value="1"/>
</dbReference>
<comment type="function">
    <text evidence="8 11">Allows the formation of correctly charged Asn-tRNA(Asn) or Gln-tRNA(Gln) through the transamidation of misacylated Asp-tRNA(Asn) or Glu-tRNA(Gln) in organisms which lack either or both of asparaginyl-tRNA or glutaminyl-tRNA synthetases. The reaction takes place in the presence of glutamine and ATP through an activated phospho-Asp-tRNA(Asn) or phospho-Glu-tRNA(Gln).</text>
</comment>
<keyword evidence="6 11" id="KW-0067">ATP-binding</keyword>
<dbReference type="SUPFAM" id="SSF89095">
    <property type="entry name" value="GatB/YqeY motif"/>
    <property type="match status" value="1"/>
</dbReference>
<feature type="domain" description="Asn/Gln amidotransferase" evidence="12">
    <location>
        <begin position="336"/>
        <end position="483"/>
    </location>
</feature>
<dbReference type="NCBIfam" id="TIGR00133">
    <property type="entry name" value="gatB"/>
    <property type="match status" value="1"/>
</dbReference>
<dbReference type="InterPro" id="IPR017959">
    <property type="entry name" value="Asn/Gln-tRNA_amidoTrfase_suB/E"/>
</dbReference>
<gene>
    <name evidence="11" type="primary">gatB</name>
    <name evidence="13" type="ORF">CR532_01750</name>
</gene>
<organism evidence="13 14">
    <name type="scientific">Candidatus Borreliella tachyglossi</name>
    <dbReference type="NCBI Taxonomy" id="1964448"/>
    <lineage>
        <taxon>Bacteria</taxon>
        <taxon>Pseudomonadati</taxon>
        <taxon>Spirochaetota</taxon>
        <taxon>Spirochaetia</taxon>
        <taxon>Spirochaetales</taxon>
        <taxon>Borreliaceae</taxon>
        <taxon>Borreliella</taxon>
    </lineage>
</organism>
<dbReference type="HAMAP" id="MF_00121">
    <property type="entry name" value="GatB"/>
    <property type="match status" value="1"/>
</dbReference>
<dbReference type="GO" id="GO:0006412">
    <property type="term" value="P:translation"/>
    <property type="evidence" value="ECO:0007669"/>
    <property type="project" value="UniProtKB-UniRule"/>
</dbReference>
<evidence type="ECO:0000256" key="4">
    <source>
        <dbReference type="ARBA" id="ARBA00022598"/>
    </source>
</evidence>
<sequence>MEYRLLIGLEVHVQLGLQTKAFCACRNDFGGIPNSRTCPTCLGLPGALPSVNKELINSAILAGHATNSRIRNIVKFDRKHYSYPDLPKGYQISQNDEPICENGFIFIEASLGLKKINIVRIHMEEDSGKSLHLLENDNRSYIDFNRSGAPLLEIVSGPDINSGDEAVAYLSSLREIFRYLELSDCSMENGSFRCDVNINLLINENGIEYKTPIAEIKNLNSFKSVKLAIEYEEARQREEWLLYRQTFESVGKHTRGFDDKRGITVLQRSKETVADYRYIKDPDLPLVKLDDVYIENIRTSDKLVELPFDTRIRLKEQYALSDFDIVTLATDKHLVKYFEDAAVGASEPKRVANWILSEVLGVLNERAISILEFDLPPSYVRELVELIVSGKISGKIAKEVFLEMLERNVSSAVVVSEKSLEQISDKSLIESVVLEVLNENPKSVELYRKGKSHALKFMMGQVMQKTSGKVNPVLTNEILMGKLRDV</sequence>
<evidence type="ECO:0000256" key="10">
    <source>
        <dbReference type="ARBA" id="ARBA00047913"/>
    </source>
</evidence>
<dbReference type="NCBIfam" id="NF004014">
    <property type="entry name" value="PRK05477.1-4"/>
    <property type="match status" value="1"/>
</dbReference>
<dbReference type="InterPro" id="IPR018027">
    <property type="entry name" value="Asn/Gln_amidotransferase"/>
</dbReference>
<dbReference type="SUPFAM" id="SSF55931">
    <property type="entry name" value="Glutamine synthetase/guanido kinase"/>
    <property type="match status" value="1"/>
</dbReference>
<evidence type="ECO:0000256" key="1">
    <source>
        <dbReference type="ARBA" id="ARBA00005306"/>
    </source>
</evidence>
<dbReference type="GO" id="GO:0016740">
    <property type="term" value="F:transferase activity"/>
    <property type="evidence" value="ECO:0007669"/>
    <property type="project" value="UniProtKB-KW"/>
</dbReference>
<dbReference type="PANTHER" id="PTHR11659">
    <property type="entry name" value="GLUTAMYL-TRNA GLN AMIDOTRANSFERASE SUBUNIT B MITOCHONDRIAL AND PROKARYOTIC PET112-RELATED"/>
    <property type="match status" value="1"/>
</dbReference>
<dbReference type="OrthoDB" id="9804078at2"/>
<evidence type="ECO:0000256" key="6">
    <source>
        <dbReference type="ARBA" id="ARBA00022840"/>
    </source>
</evidence>
<dbReference type="GO" id="GO:0050566">
    <property type="term" value="F:asparaginyl-tRNA synthase (glutamine-hydrolyzing) activity"/>
    <property type="evidence" value="ECO:0007669"/>
    <property type="project" value="RHEA"/>
</dbReference>
<keyword evidence="7 11" id="KW-0648">Protein biosynthesis</keyword>
<protein>
    <recommendedName>
        <fullName evidence="3 11">Aspartyl/glutamyl-tRNA(Asn/Gln) amidotransferase subunit B</fullName>
        <shortName evidence="11">Asp/Glu-ADT subunit B</shortName>
        <ecNumber evidence="11">6.3.5.-</ecNumber>
    </recommendedName>
</protein>
<evidence type="ECO:0000256" key="11">
    <source>
        <dbReference type="HAMAP-Rule" id="MF_00121"/>
    </source>
</evidence>
<evidence type="ECO:0000313" key="13">
    <source>
        <dbReference type="EMBL" id="AWG42726.1"/>
    </source>
</evidence>
<dbReference type="Proteomes" id="UP000244655">
    <property type="component" value="Chromosome"/>
</dbReference>
<dbReference type="RefSeq" id="WP_108729126.1">
    <property type="nucleotide sequence ID" value="NZ_CP025785.1"/>
</dbReference>
<accession>A0A2S1LWS1</accession>
<dbReference type="GO" id="GO:0070681">
    <property type="term" value="P:glutaminyl-tRNAGln biosynthesis via transamidation"/>
    <property type="evidence" value="ECO:0007669"/>
    <property type="project" value="TreeGrafter"/>
</dbReference>
<comment type="subunit">
    <text evidence="2 11">Heterotrimer of A, B and C subunits.</text>
</comment>
<dbReference type="EC" id="6.3.5.-" evidence="11"/>
<dbReference type="SMART" id="SM00845">
    <property type="entry name" value="GatB_Yqey"/>
    <property type="match status" value="1"/>
</dbReference>
<keyword evidence="4 11" id="KW-0436">Ligase</keyword>
<evidence type="ECO:0000256" key="7">
    <source>
        <dbReference type="ARBA" id="ARBA00022917"/>
    </source>
</evidence>
<dbReference type="InterPro" id="IPR023168">
    <property type="entry name" value="GatB_Yqey_C_2"/>
</dbReference>